<evidence type="ECO:0000313" key="4">
    <source>
        <dbReference type="EMBL" id="TDT68570.1"/>
    </source>
</evidence>
<dbReference type="Proteomes" id="UP000294678">
    <property type="component" value="Unassembled WGS sequence"/>
</dbReference>
<dbReference type="InterPro" id="IPR005659">
    <property type="entry name" value="Chemorcpt_Glu_NH3ase_CheD"/>
</dbReference>
<keyword evidence="1 3" id="KW-0145">Chemotaxis</keyword>
<dbReference type="HAMAP" id="MF_01440">
    <property type="entry name" value="CheD"/>
    <property type="match status" value="1"/>
</dbReference>
<sequence length="160" mass="17331">MENNVIKVGMADYKVGSAPAKLITLGLGSCIGITLYDKRKKAGGMAHIMLPKNNTKDQNSLKFADTAITLMIKDLEKMGLNKRNMEAKIAGGAQMFSFGKSDQLNSIGSRNAIAVKEILKENNIRIVAEDTGGNKGRTIELDLDTGKLRIKTIGQGETYI</sequence>
<dbReference type="Pfam" id="PF03975">
    <property type="entry name" value="CheD"/>
    <property type="match status" value="1"/>
</dbReference>
<dbReference type="AlphaFoldDB" id="A0AA46DXM6"/>
<comment type="catalytic activity">
    <reaction evidence="3">
        <text>L-glutaminyl-[protein] + H2O = L-glutamyl-[protein] + NH4(+)</text>
        <dbReference type="Rhea" id="RHEA:16441"/>
        <dbReference type="Rhea" id="RHEA-COMP:10207"/>
        <dbReference type="Rhea" id="RHEA-COMP:10208"/>
        <dbReference type="ChEBI" id="CHEBI:15377"/>
        <dbReference type="ChEBI" id="CHEBI:28938"/>
        <dbReference type="ChEBI" id="CHEBI:29973"/>
        <dbReference type="ChEBI" id="CHEBI:30011"/>
        <dbReference type="EC" id="3.5.1.44"/>
    </reaction>
</comment>
<dbReference type="RefSeq" id="WP_134113504.1">
    <property type="nucleotide sequence ID" value="NZ_SOBG01000007.1"/>
</dbReference>
<reference evidence="4 5" key="1">
    <citation type="submission" date="2019-03" db="EMBL/GenBank/DDBJ databases">
        <title>Genomic Encyclopedia of Type Strains, Phase IV (KMG-IV): sequencing the most valuable type-strain genomes for metagenomic binning, comparative biology and taxonomic classification.</title>
        <authorList>
            <person name="Goeker M."/>
        </authorList>
    </citation>
    <scope>NUCLEOTIDE SEQUENCE [LARGE SCALE GENOMIC DNA]</scope>
    <source>
        <strain evidence="4 5">DSM 100055</strain>
    </source>
</reference>
<name>A0AA46DXM6_9FUSO</name>
<dbReference type="InterPro" id="IPR038592">
    <property type="entry name" value="CheD-like_sf"/>
</dbReference>
<dbReference type="PANTHER" id="PTHR35147">
    <property type="entry name" value="CHEMORECEPTOR GLUTAMINE DEAMIDASE CHED-RELATED"/>
    <property type="match status" value="1"/>
</dbReference>
<dbReference type="GO" id="GO:0050568">
    <property type="term" value="F:protein-glutamine glutaminase activity"/>
    <property type="evidence" value="ECO:0007669"/>
    <property type="project" value="UniProtKB-UniRule"/>
</dbReference>
<dbReference type="SUPFAM" id="SSF64438">
    <property type="entry name" value="CNF1/YfiH-like putative cysteine hydrolases"/>
    <property type="match status" value="1"/>
</dbReference>
<comment type="similarity">
    <text evidence="3">Belongs to the CheD family.</text>
</comment>
<dbReference type="EMBL" id="SOBG01000007">
    <property type="protein sequence ID" value="TDT68570.1"/>
    <property type="molecule type" value="Genomic_DNA"/>
</dbReference>
<evidence type="ECO:0000256" key="1">
    <source>
        <dbReference type="ARBA" id="ARBA00022500"/>
    </source>
</evidence>
<evidence type="ECO:0000256" key="2">
    <source>
        <dbReference type="ARBA" id="ARBA00022801"/>
    </source>
</evidence>
<dbReference type="InterPro" id="IPR011324">
    <property type="entry name" value="Cytotoxic_necrot_fac-like_cat"/>
</dbReference>
<comment type="function">
    <text evidence="3">Probably deamidates glutamine residues to glutamate on methyl-accepting chemotaxis receptors (MCPs), playing an important role in chemotaxis.</text>
</comment>
<gene>
    <name evidence="3" type="primary">cheD</name>
    <name evidence="4" type="ORF">EV215_1637</name>
</gene>
<accession>A0AA46DXM6</accession>
<keyword evidence="5" id="KW-1185">Reference proteome</keyword>
<proteinExistence type="inferred from homology"/>
<dbReference type="EC" id="3.5.1.44" evidence="3"/>
<evidence type="ECO:0000313" key="5">
    <source>
        <dbReference type="Proteomes" id="UP000294678"/>
    </source>
</evidence>
<evidence type="ECO:0000256" key="3">
    <source>
        <dbReference type="HAMAP-Rule" id="MF_01440"/>
    </source>
</evidence>
<dbReference type="Gene3D" id="3.30.1330.200">
    <property type="match status" value="1"/>
</dbReference>
<keyword evidence="2 3" id="KW-0378">Hydrolase</keyword>
<dbReference type="GO" id="GO:0006935">
    <property type="term" value="P:chemotaxis"/>
    <property type="evidence" value="ECO:0007669"/>
    <property type="project" value="UniProtKB-UniRule"/>
</dbReference>
<dbReference type="PANTHER" id="PTHR35147:SF1">
    <property type="entry name" value="CHEMORECEPTOR GLUTAMINE DEAMIDASE CHED-RELATED"/>
    <property type="match status" value="1"/>
</dbReference>
<protein>
    <recommendedName>
        <fullName evidence="3">Probable chemoreceptor glutamine deamidase CheD</fullName>
        <ecNumber evidence="3">3.5.1.44</ecNumber>
    </recommendedName>
</protein>
<organism evidence="4 5">
    <name type="scientific">Hypnocyclicus thermotrophus</name>
    <dbReference type="NCBI Taxonomy" id="1627895"/>
    <lineage>
        <taxon>Bacteria</taxon>
        <taxon>Fusobacteriati</taxon>
        <taxon>Fusobacteriota</taxon>
        <taxon>Fusobacteriia</taxon>
        <taxon>Fusobacteriales</taxon>
        <taxon>Fusobacteriaceae</taxon>
        <taxon>Hypnocyclicus</taxon>
    </lineage>
</organism>
<dbReference type="CDD" id="cd16352">
    <property type="entry name" value="CheD"/>
    <property type="match status" value="1"/>
</dbReference>
<comment type="caution">
    <text evidence="4">The sequence shown here is derived from an EMBL/GenBank/DDBJ whole genome shotgun (WGS) entry which is preliminary data.</text>
</comment>